<dbReference type="InterPro" id="IPR003755">
    <property type="entry name" value="HPr(Ser)_kin/Pase"/>
</dbReference>
<evidence type="ECO:0000313" key="15">
    <source>
        <dbReference type="Proteomes" id="UP001501627"/>
    </source>
</evidence>
<evidence type="ECO:0000256" key="10">
    <source>
        <dbReference type="ARBA" id="ARBA00047657"/>
    </source>
</evidence>
<feature type="binding site" evidence="11">
    <location>
        <begin position="161"/>
        <end position="168"/>
    </location>
    <ligand>
        <name>ATP</name>
        <dbReference type="ChEBI" id="CHEBI:30616"/>
    </ligand>
</feature>
<evidence type="ECO:0000256" key="7">
    <source>
        <dbReference type="ARBA" id="ARBA00022777"/>
    </source>
</evidence>
<evidence type="ECO:0000256" key="9">
    <source>
        <dbReference type="ARBA" id="ARBA00023268"/>
    </source>
</evidence>
<dbReference type="InterPro" id="IPR028979">
    <property type="entry name" value="Ser_kin/Pase_Hpr-like_N_sf"/>
</dbReference>
<dbReference type="SUPFAM" id="SSF53795">
    <property type="entry name" value="PEP carboxykinase-like"/>
    <property type="match status" value="1"/>
</dbReference>
<comment type="domain">
    <text evidence="11">The Walker A ATP-binding motif also binds Pi and PPi.</text>
</comment>
<comment type="similarity">
    <text evidence="2 11">Belongs to the HPrK/P family.</text>
</comment>
<evidence type="ECO:0000256" key="8">
    <source>
        <dbReference type="ARBA" id="ARBA00022840"/>
    </source>
</evidence>
<keyword evidence="11" id="KW-0460">Magnesium</keyword>
<dbReference type="NCBIfam" id="TIGR00679">
    <property type="entry name" value="hpr-ser"/>
    <property type="match status" value="1"/>
</dbReference>
<sequence length="318" mass="35469">MKPTVVSADVLFEEFRALLQWQWIAGHGASERRFDEEVVRVARSGADLVGHLNYIHPYRVQIIGAREVAYLSHGGSEDCQRRVARIVTLEPPVLVLADGQVAPPELLSMCERAQIPLFSTQESSALVIDVLRTFLSKHFADRTTMHGVFMDILGVGVLITGESGLGKSELGLELISRGNGLVADDAVDLFRINQNTIEGKCPDLLQNLLEVRGIGLLDIRAIFGEAAVRRRMRLKLIVHLVRKETLERDYERMPQEPLSQDVLGVPVRKVVIQVVAGRNIAVLVEAAVRNTILQLRGVDTYQEFIERHRRAMEQGGDT</sequence>
<keyword evidence="4 11" id="KW-0723">Serine/threonine-protein kinase</keyword>
<evidence type="ECO:0000256" key="2">
    <source>
        <dbReference type="ARBA" id="ARBA00006883"/>
    </source>
</evidence>
<dbReference type="SUPFAM" id="SSF75138">
    <property type="entry name" value="HprK N-terminal domain-like"/>
    <property type="match status" value="1"/>
</dbReference>
<comment type="miscellaneous">
    <text evidence="11">Both phosphorylation and phosphorolysis are carried out by the same active site and suggest a common mechanism for both reactions.</text>
</comment>
<comment type="function">
    <text evidence="11">Catalyzes the ATP- as well as the pyrophosphate-dependent phosphorylation of a specific serine residue in HPr, a phosphocarrier protein of the phosphoenolpyruvate-dependent sugar phosphotransferase system (PTS). HprK/P also catalyzes the pyrophosphate-producing, inorganic phosphate-dependent dephosphorylation (phosphorolysis) of seryl-phosphorylated HPr (P-Ser-HPr).</text>
</comment>
<evidence type="ECO:0000256" key="6">
    <source>
        <dbReference type="ARBA" id="ARBA00022741"/>
    </source>
</evidence>
<reference evidence="15" key="1">
    <citation type="journal article" date="2019" name="Int. J. Syst. Evol. Microbiol.">
        <title>The Global Catalogue of Microorganisms (GCM) 10K type strain sequencing project: providing services to taxonomists for standard genome sequencing and annotation.</title>
        <authorList>
            <consortium name="The Broad Institute Genomics Platform"/>
            <consortium name="The Broad Institute Genome Sequencing Center for Infectious Disease"/>
            <person name="Wu L."/>
            <person name="Ma J."/>
        </authorList>
    </citation>
    <scope>NUCLEOTIDE SEQUENCE [LARGE SCALE GENOMIC DNA]</scope>
    <source>
        <strain evidence="15">JCM 17561</strain>
    </source>
</reference>
<evidence type="ECO:0000313" key="14">
    <source>
        <dbReference type="EMBL" id="GAA3985723.1"/>
    </source>
</evidence>
<keyword evidence="15" id="KW-1185">Reference proteome</keyword>
<protein>
    <recommendedName>
        <fullName evidence="11">HPr kinase/phosphorylase</fullName>
        <shortName evidence="11">HPrK/P</shortName>
        <ecNumber evidence="11">2.7.11.-</ecNumber>
        <ecNumber evidence="11">2.7.4.-</ecNumber>
    </recommendedName>
    <alternativeName>
        <fullName evidence="11">HPr(Ser) kinase/phosphorylase</fullName>
    </alternativeName>
</protein>
<feature type="region of interest" description="Important for the catalytic mechanism of both phosphorylation and dephosphorylation" evidence="11">
    <location>
        <begin position="209"/>
        <end position="218"/>
    </location>
</feature>
<evidence type="ECO:0000256" key="1">
    <source>
        <dbReference type="ARBA" id="ARBA00001120"/>
    </source>
</evidence>
<comment type="subunit">
    <text evidence="3 11">Homohexamer.</text>
</comment>
<dbReference type="Gene3D" id="3.40.50.300">
    <property type="entry name" value="P-loop containing nucleotide triphosphate hydrolases"/>
    <property type="match status" value="1"/>
</dbReference>
<dbReference type="RefSeq" id="WP_103044590.1">
    <property type="nucleotide sequence ID" value="NZ_BAABBP010000003.1"/>
</dbReference>
<feature type="domain" description="HPr(Ser) kinase/phosphorylase N-terminal" evidence="12">
    <location>
        <begin position="8"/>
        <end position="135"/>
    </location>
</feature>
<feature type="active site" description="Proton acceptor; for phosphorylation activity. Proton donor; for dephosphorylation activity" evidence="11">
    <location>
        <position position="185"/>
    </location>
</feature>
<feature type="region of interest" description="Important for the catalytic mechanism of dephosphorylation" evidence="11">
    <location>
        <begin position="273"/>
        <end position="278"/>
    </location>
</feature>
<keyword evidence="11" id="KW-0479">Metal-binding</keyword>
<keyword evidence="5 11" id="KW-0808">Transferase</keyword>
<evidence type="ECO:0000256" key="4">
    <source>
        <dbReference type="ARBA" id="ARBA00022527"/>
    </source>
</evidence>
<proteinExistence type="inferred from homology"/>
<dbReference type="PANTHER" id="PTHR30305">
    <property type="entry name" value="PROTEIN YJDM-RELATED"/>
    <property type="match status" value="1"/>
</dbReference>
<feature type="active site" evidence="11">
    <location>
        <position position="146"/>
    </location>
</feature>
<dbReference type="CDD" id="cd01918">
    <property type="entry name" value="HprK_C"/>
    <property type="match status" value="1"/>
</dbReference>
<dbReference type="EMBL" id="BAABBP010000003">
    <property type="protein sequence ID" value="GAA3985723.1"/>
    <property type="molecule type" value="Genomic_DNA"/>
</dbReference>
<keyword evidence="6 11" id="KW-0547">Nucleotide-binding</keyword>
<accession>A0ABP7QP39</accession>
<dbReference type="EC" id="2.7.11.-" evidence="11"/>
<comment type="catalytic activity">
    <reaction evidence="1 11">
        <text>[HPr protein]-L-serine + ATP = [HPr protein]-O-phospho-L-serine + ADP + H(+)</text>
        <dbReference type="Rhea" id="RHEA:46600"/>
        <dbReference type="Rhea" id="RHEA-COMP:11602"/>
        <dbReference type="Rhea" id="RHEA-COMP:11603"/>
        <dbReference type="ChEBI" id="CHEBI:15378"/>
        <dbReference type="ChEBI" id="CHEBI:29999"/>
        <dbReference type="ChEBI" id="CHEBI:30616"/>
        <dbReference type="ChEBI" id="CHEBI:83421"/>
        <dbReference type="ChEBI" id="CHEBI:456216"/>
    </reaction>
</comment>
<evidence type="ECO:0000256" key="3">
    <source>
        <dbReference type="ARBA" id="ARBA00011643"/>
    </source>
</evidence>
<dbReference type="Pfam" id="PF02603">
    <property type="entry name" value="Hpr_kinase_N"/>
    <property type="match status" value="1"/>
</dbReference>
<evidence type="ECO:0000256" key="5">
    <source>
        <dbReference type="ARBA" id="ARBA00022679"/>
    </source>
</evidence>
<keyword evidence="8 11" id="KW-0067">ATP-binding</keyword>
<comment type="cofactor">
    <cofactor evidence="11">
        <name>Mg(2+)</name>
        <dbReference type="ChEBI" id="CHEBI:18420"/>
    </cofactor>
</comment>
<feature type="domain" description="HPr kinase/phosphorylase C-terminal" evidence="13">
    <location>
        <begin position="138"/>
        <end position="307"/>
    </location>
</feature>
<evidence type="ECO:0000256" key="11">
    <source>
        <dbReference type="HAMAP-Rule" id="MF_01249"/>
    </source>
</evidence>
<feature type="active site" evidence="11">
    <location>
        <position position="167"/>
    </location>
</feature>
<dbReference type="EC" id="2.7.4.-" evidence="11"/>
<organism evidence="14 15">
    <name type="scientific">Comamonas faecalis</name>
    <dbReference type="NCBI Taxonomy" id="1387849"/>
    <lineage>
        <taxon>Bacteria</taxon>
        <taxon>Pseudomonadati</taxon>
        <taxon>Pseudomonadota</taxon>
        <taxon>Betaproteobacteria</taxon>
        <taxon>Burkholderiales</taxon>
        <taxon>Comamonadaceae</taxon>
        <taxon>Comamonas</taxon>
    </lineage>
</organism>
<dbReference type="InterPro" id="IPR011126">
    <property type="entry name" value="Hpr_kin/Pase_Hpr_N"/>
</dbReference>
<keyword evidence="9 11" id="KW-0511">Multifunctional enzyme</keyword>
<dbReference type="Gene3D" id="3.40.1390.20">
    <property type="entry name" value="HprK N-terminal domain-like"/>
    <property type="match status" value="1"/>
</dbReference>
<feature type="binding site" evidence="11">
    <location>
        <position position="168"/>
    </location>
    <ligand>
        <name>Mg(2+)</name>
        <dbReference type="ChEBI" id="CHEBI:18420"/>
    </ligand>
</feature>
<comment type="catalytic activity">
    <reaction evidence="10 11">
        <text>[HPr protein]-O-phospho-L-serine + phosphate + H(+) = [HPr protein]-L-serine + diphosphate</text>
        <dbReference type="Rhea" id="RHEA:46604"/>
        <dbReference type="Rhea" id="RHEA-COMP:11602"/>
        <dbReference type="Rhea" id="RHEA-COMP:11603"/>
        <dbReference type="ChEBI" id="CHEBI:15378"/>
        <dbReference type="ChEBI" id="CHEBI:29999"/>
        <dbReference type="ChEBI" id="CHEBI:33019"/>
        <dbReference type="ChEBI" id="CHEBI:43474"/>
        <dbReference type="ChEBI" id="CHEBI:83421"/>
    </reaction>
</comment>
<name>A0ABP7QP39_9BURK</name>
<feature type="binding site" evidence="11">
    <location>
        <position position="210"/>
    </location>
    <ligand>
        <name>Mg(2+)</name>
        <dbReference type="ChEBI" id="CHEBI:18420"/>
    </ligand>
</feature>
<dbReference type="Proteomes" id="UP001501627">
    <property type="component" value="Unassembled WGS sequence"/>
</dbReference>
<evidence type="ECO:0000259" key="12">
    <source>
        <dbReference type="Pfam" id="PF02603"/>
    </source>
</evidence>
<dbReference type="GO" id="GO:0016301">
    <property type="term" value="F:kinase activity"/>
    <property type="evidence" value="ECO:0007669"/>
    <property type="project" value="UniProtKB-KW"/>
</dbReference>
<dbReference type="InterPro" id="IPR027417">
    <property type="entry name" value="P-loop_NTPase"/>
</dbReference>
<evidence type="ECO:0000259" key="13">
    <source>
        <dbReference type="Pfam" id="PF07475"/>
    </source>
</evidence>
<feature type="active site" evidence="11">
    <location>
        <position position="252"/>
    </location>
</feature>
<dbReference type="Pfam" id="PF07475">
    <property type="entry name" value="Hpr_kinase_C"/>
    <property type="match status" value="1"/>
</dbReference>
<gene>
    <name evidence="11 14" type="primary">hprK</name>
    <name evidence="14" type="ORF">GCM10022279_06130</name>
</gene>
<dbReference type="PANTHER" id="PTHR30305:SF1">
    <property type="entry name" value="HPR KINASE_PHOSPHORYLASE"/>
    <property type="match status" value="1"/>
</dbReference>
<comment type="caution">
    <text evidence="14">The sequence shown here is derived from an EMBL/GenBank/DDBJ whole genome shotgun (WGS) entry which is preliminary data.</text>
</comment>
<dbReference type="InterPro" id="IPR011104">
    <property type="entry name" value="Hpr_kin/Pase_C"/>
</dbReference>
<keyword evidence="7 11" id="KW-0418">Kinase</keyword>
<dbReference type="HAMAP" id="MF_01249">
    <property type="entry name" value="HPr_kinase"/>
    <property type="match status" value="1"/>
</dbReference>